<evidence type="ECO:0000313" key="2">
    <source>
        <dbReference type="Proteomes" id="UP000029665"/>
    </source>
</evidence>
<evidence type="ECO:0008006" key="3">
    <source>
        <dbReference type="Google" id="ProtNLM"/>
    </source>
</evidence>
<dbReference type="Proteomes" id="UP000029665">
    <property type="component" value="Unassembled WGS sequence"/>
</dbReference>
<gene>
    <name evidence="1" type="ORF">BN946_scf185007.g220</name>
</gene>
<accession>A0A060SFL1</accession>
<reference evidence="1" key="1">
    <citation type="submission" date="2014-01" db="EMBL/GenBank/DDBJ databases">
        <title>The genome of the white-rot fungus Pycnoporus cinnabarinus: a basidiomycete model with a versatile arsenal for lignocellulosic biomass breakdown.</title>
        <authorList>
            <person name="Levasseur A."/>
            <person name="Lomascolo A."/>
            <person name="Ruiz-Duenas F.J."/>
            <person name="Uzan E."/>
            <person name="Piumi F."/>
            <person name="Kues U."/>
            <person name="Ram A.F.J."/>
            <person name="Murat C."/>
            <person name="Haon M."/>
            <person name="Benoit I."/>
            <person name="Arfi Y."/>
            <person name="Chevret D."/>
            <person name="Drula E."/>
            <person name="Kwon M.J."/>
            <person name="Gouret P."/>
            <person name="Lesage-Meessen L."/>
            <person name="Lombard V."/>
            <person name="Mariette J."/>
            <person name="Noirot C."/>
            <person name="Park J."/>
            <person name="Patyshakuliyeva A."/>
            <person name="Wieneger R.A.B."/>
            <person name="Wosten H.A.B."/>
            <person name="Martin F."/>
            <person name="Coutinho P.M."/>
            <person name="de Vries R."/>
            <person name="Martinez A.T."/>
            <person name="Klopp C."/>
            <person name="Pontarotti P."/>
            <person name="Henrissat B."/>
            <person name="Record E."/>
        </authorList>
    </citation>
    <scope>NUCLEOTIDE SEQUENCE [LARGE SCALE GENOMIC DNA]</scope>
    <source>
        <strain evidence="1">BRFM137</strain>
    </source>
</reference>
<dbReference type="Gene3D" id="3.80.10.10">
    <property type="entry name" value="Ribonuclease Inhibitor"/>
    <property type="match status" value="1"/>
</dbReference>
<evidence type="ECO:0000313" key="1">
    <source>
        <dbReference type="EMBL" id="CDO73165.1"/>
    </source>
</evidence>
<name>A0A060SFL1_PYCCI</name>
<dbReference type="SUPFAM" id="SSF52047">
    <property type="entry name" value="RNI-like"/>
    <property type="match status" value="1"/>
</dbReference>
<dbReference type="EMBL" id="CCBP010000119">
    <property type="protein sequence ID" value="CDO73165.1"/>
    <property type="molecule type" value="Genomic_DNA"/>
</dbReference>
<keyword evidence="2" id="KW-1185">Reference proteome</keyword>
<protein>
    <recommendedName>
        <fullName evidence="3">F-box domain-containing protein</fullName>
    </recommendedName>
</protein>
<comment type="caution">
    <text evidence="1">The sequence shown here is derived from an EMBL/GenBank/DDBJ whole genome shotgun (WGS) entry which is preliminary data.</text>
</comment>
<dbReference type="HOGENOM" id="CLU_037355_0_0_1"/>
<sequence>MRGFVWTYFTQSLLALSRAIPRSSVPTHFLFERIRITRREQVFQLYRRLRDAPEDAARVREFSFESWTVDADIFVNLMGLLPSLTYLKLFVGPNFAPEHLEEIFEKPRPQLQYLSMRFRPYVQRATYYQFLKGAYFDSTLFALAKWPAPTLPILSIVQDPLDPTIAPTGFAQPLVFFRLDPLSTLAVSPLARVLKHFRLRVPARPVAGHLHHALHSYPALEFLDMSTSNVGRQDVALLLGHIRHLQVLVLDGCPIRIRVLPPVPALRALATSFPGGGLTPETSEAVRDEFERGWAEGIARLQRVRLRHWTSWQNGIARVVRFAANGSPEWMEEEEYGEQGLVGLVDVVDDSEFMLNVLGSDGGGLPGQDCPSLCIAGSRRDVDHVRGCGHQIGWDLYKDEI</sequence>
<dbReference type="OrthoDB" id="3353982at2759"/>
<organism evidence="1 2">
    <name type="scientific">Pycnoporus cinnabarinus</name>
    <name type="common">Cinnabar-red polypore</name>
    <name type="synonym">Trametes cinnabarina</name>
    <dbReference type="NCBI Taxonomy" id="5643"/>
    <lineage>
        <taxon>Eukaryota</taxon>
        <taxon>Fungi</taxon>
        <taxon>Dikarya</taxon>
        <taxon>Basidiomycota</taxon>
        <taxon>Agaricomycotina</taxon>
        <taxon>Agaricomycetes</taxon>
        <taxon>Polyporales</taxon>
        <taxon>Polyporaceae</taxon>
        <taxon>Trametes</taxon>
    </lineage>
</organism>
<dbReference type="AlphaFoldDB" id="A0A060SFL1"/>
<proteinExistence type="predicted"/>
<dbReference type="InterPro" id="IPR032675">
    <property type="entry name" value="LRR_dom_sf"/>
</dbReference>